<gene>
    <name evidence="1" type="ORF">GSY69_04320</name>
</gene>
<accession>A0A6N9H5M8</accession>
<sequence length="244" mass="26380">MTDTPVLETQAARFAGDLTATVQAVSPGCSPFAATAVADANRFVVSQTPAQGVPLRVGGEPLLTLLVRFQCVLDGVGRFLAVEKSGIAVHAGQRASGEPLFRFEYDRRTHSVPVAHIQVHAHRDALSHVLARAGSGTQRARRRADSTGIPALSQLHFPVGGHRFRPCLEDVLEMLIDEFGIDDAGDAKAALREGRERWRHTQTRSAVRDDPAEAAIALRELGYAVQWSGGGDEPEPQRERLQAP</sequence>
<protein>
    <submittedName>
        <fullName evidence="1">Uncharacterized protein</fullName>
    </submittedName>
</protein>
<keyword evidence="2" id="KW-1185">Reference proteome</keyword>
<reference evidence="1 2" key="1">
    <citation type="submission" date="2020-01" db="EMBL/GenBank/DDBJ databases">
        <authorList>
            <person name="Deng T."/>
        </authorList>
    </citation>
    <scope>NUCLEOTIDE SEQUENCE [LARGE SCALE GENOMIC DNA]</scope>
    <source>
        <strain evidence="1 2">5221</strain>
    </source>
</reference>
<dbReference type="AlphaFoldDB" id="A0A6N9H5M8"/>
<evidence type="ECO:0000313" key="1">
    <source>
        <dbReference type="EMBL" id="MYM19213.1"/>
    </source>
</evidence>
<name>A0A6N9H5M8_9MICO</name>
<comment type="caution">
    <text evidence="1">The sequence shown here is derived from an EMBL/GenBank/DDBJ whole genome shotgun (WGS) entry which is preliminary data.</text>
</comment>
<dbReference type="EMBL" id="WWEQ01000012">
    <property type="protein sequence ID" value="MYM19213.1"/>
    <property type="molecule type" value="Genomic_DNA"/>
</dbReference>
<organism evidence="1 2">
    <name type="scientific">Brevibacterium rongguiense</name>
    <dbReference type="NCBI Taxonomy" id="2695267"/>
    <lineage>
        <taxon>Bacteria</taxon>
        <taxon>Bacillati</taxon>
        <taxon>Actinomycetota</taxon>
        <taxon>Actinomycetes</taxon>
        <taxon>Micrococcales</taxon>
        <taxon>Brevibacteriaceae</taxon>
        <taxon>Brevibacterium</taxon>
    </lineage>
</organism>
<dbReference type="Proteomes" id="UP000469215">
    <property type="component" value="Unassembled WGS sequence"/>
</dbReference>
<evidence type="ECO:0000313" key="2">
    <source>
        <dbReference type="Proteomes" id="UP000469215"/>
    </source>
</evidence>
<proteinExistence type="predicted"/>